<feature type="transmembrane region" description="Helical" evidence="1">
    <location>
        <begin position="12"/>
        <end position="32"/>
    </location>
</feature>
<keyword evidence="1" id="KW-0472">Membrane</keyword>
<gene>
    <name evidence="2" type="ORF">FLP08_08380</name>
</gene>
<keyword evidence="1" id="KW-0812">Transmembrane</keyword>
<keyword evidence="3" id="KW-1185">Reference proteome</keyword>
<dbReference type="RefSeq" id="WP_156275893.1">
    <property type="nucleotide sequence ID" value="NZ_BAABGI010000003.1"/>
</dbReference>
<feature type="transmembrane region" description="Helical" evidence="1">
    <location>
        <begin position="76"/>
        <end position="98"/>
    </location>
</feature>
<sequence length="176" mass="19806">MEQSTKKLASSYGLYLGLALILITVLVYAFDISLMTEWYYNISIYIIILVLSIMAVSKAKKFNTGLFSFKEAFSSYFLTVVIGLVISVVFSVLLFNLIDPEAANTVKELTMEKQAEMFEKFGMTEAQINEAMGKMEEENFFSLKNILISLAVQLVIFSIIGLIIALIFREKDTTNA</sequence>
<reference evidence="2 3" key="1">
    <citation type="submission" date="2019-07" db="EMBL/GenBank/DDBJ databases">
        <title>Gramella aestuarii sp. nov., isolated from a tidal flat, and emended description of Gramella echinicola.</title>
        <authorList>
            <person name="Liu L."/>
        </authorList>
    </citation>
    <scope>NUCLEOTIDE SEQUENCE [LARGE SCALE GENOMIC DNA]</scope>
    <source>
        <strain evidence="2 3">BS12</strain>
    </source>
</reference>
<organism evidence="2 3">
    <name type="scientific">Christiangramia aestuarii</name>
    <dbReference type="NCBI Taxonomy" id="1028746"/>
    <lineage>
        <taxon>Bacteria</taxon>
        <taxon>Pseudomonadati</taxon>
        <taxon>Bacteroidota</taxon>
        <taxon>Flavobacteriia</taxon>
        <taxon>Flavobacteriales</taxon>
        <taxon>Flavobacteriaceae</taxon>
        <taxon>Christiangramia</taxon>
    </lineage>
</organism>
<accession>A0A7K1LP62</accession>
<feature type="transmembrane region" description="Helical" evidence="1">
    <location>
        <begin position="146"/>
        <end position="168"/>
    </location>
</feature>
<dbReference type="AlphaFoldDB" id="A0A7K1LP62"/>
<protein>
    <submittedName>
        <fullName evidence="2">DUF4199 domain-containing protein</fullName>
    </submittedName>
</protein>
<evidence type="ECO:0000313" key="3">
    <source>
        <dbReference type="Proteomes" id="UP000460416"/>
    </source>
</evidence>
<dbReference type="OrthoDB" id="660361at2"/>
<dbReference type="EMBL" id="VJVW01000003">
    <property type="protein sequence ID" value="MUP42587.1"/>
    <property type="molecule type" value="Genomic_DNA"/>
</dbReference>
<evidence type="ECO:0000313" key="2">
    <source>
        <dbReference type="EMBL" id="MUP42587.1"/>
    </source>
</evidence>
<proteinExistence type="predicted"/>
<dbReference type="InterPro" id="IPR025250">
    <property type="entry name" value="DUF4199"/>
</dbReference>
<comment type="caution">
    <text evidence="2">The sequence shown here is derived from an EMBL/GenBank/DDBJ whole genome shotgun (WGS) entry which is preliminary data.</text>
</comment>
<evidence type="ECO:0000256" key="1">
    <source>
        <dbReference type="SAM" id="Phobius"/>
    </source>
</evidence>
<name>A0A7K1LP62_9FLAO</name>
<dbReference type="Pfam" id="PF13858">
    <property type="entry name" value="DUF4199"/>
    <property type="match status" value="1"/>
</dbReference>
<dbReference type="Proteomes" id="UP000460416">
    <property type="component" value="Unassembled WGS sequence"/>
</dbReference>
<feature type="transmembrane region" description="Helical" evidence="1">
    <location>
        <begin position="38"/>
        <end position="56"/>
    </location>
</feature>
<keyword evidence="1" id="KW-1133">Transmembrane helix</keyword>